<evidence type="ECO:0000256" key="7">
    <source>
        <dbReference type="SAM" id="MobiDB-lite"/>
    </source>
</evidence>
<dbReference type="EMBL" id="LFIW01001369">
    <property type="protein sequence ID" value="KZL82703.1"/>
    <property type="molecule type" value="Genomic_DNA"/>
</dbReference>
<keyword evidence="2 4" id="KW-0863">Zinc-finger</keyword>
<dbReference type="GO" id="GO:0008270">
    <property type="term" value="F:zinc ion binding"/>
    <property type="evidence" value="ECO:0007669"/>
    <property type="project" value="UniProtKB-KW"/>
</dbReference>
<evidence type="ECO:0000256" key="2">
    <source>
        <dbReference type="ARBA" id="ARBA00022771"/>
    </source>
</evidence>
<sequence length="1035" mass="117061">ATKLRHPDDVNPAQPTNSTHRGCQRSRNAVEMQALWSRAGQAHHCGCKACFNTAGGMMRQSATRATRRKPTFSEMFTACYTSIMGTAAVLDAKRKDERRKDLDRQLEEAKAEFAKVMENAPADTRKTAPAGSIANRYKGALRDHKKQQSEISDFFDSLGRTQTWPKAPSRSPEVEMIWAEYGLEPTRRSMSALLGTDYHLLDRLLFEDEALPNIQHRAPKTIRQMRAAENNMQQLVSSLLHGKAVIGSGNKKKVKSELDKAEHVDCDTQNLQQELTELRQSNYPHYEREVDSGALKECSANLNRSLRSIFEVAQPSNLRSTIMKVCHNLLVSSQPPTIHTYNTLIKGFDAAGLHPLASDVVKSLFQSKLEPTQGTLVCLLNHFKETNDSGNFNNIIERMTGRDCRGIKIRRKLIDEVLEDPQLQRWALLKDVVVTKKYVIERAWFDTQVFAAIIEGMLSFRYLRNAVATVAFGLKLGLTFSLRTMSQLLDHCVRALDPKAASGVLRAFATKPRLVEAVFWRECDQTYLAQRIQNLLDICGITGSSPAAVVPFLRDLPASSLPSGRQRRGMDIARLVRLVEQSRIKLEYFETKLSSIRGGVVDPRLGIEARRVSIEQTRHRKRMPKVKKETSADVGISNEAEESEASEGVQRMVLRAVSPSKPKPLQAGGTADSWARLEMARKISAHRAVDVGASSLRVYGTLPPRQCAVCHSRTKLSRCTGCQVVYYCGRDHQVADRKAHKHDCNQAKEYYKRYLQKESALRNINESERGWTWDMAVGRFWGIRETRDYMQARFGYIGTLMAIDTVDAIEASLSHQLDMMRLCRGDNMGIRSYTPHSMLRLGRDQETYDFVKWWAMTAEDSHYDWGNMELPYMNLKGEDVFEGVDKFAKRFGSLSHKMAVSLLKVRLYLDLCDLRNVDRAFKGVLPQNVVDNIKRHVVRTDVISARRDLIENTEGTTGPLVEALKKQIMTMVKNVKETNSHMWPGMFNPRILPDELPDAYTMGSREEMTLTWSYSHPAWRENPGSLAVVKMAGGA</sequence>
<dbReference type="Gene3D" id="6.10.140.2220">
    <property type="match status" value="1"/>
</dbReference>
<evidence type="ECO:0000256" key="4">
    <source>
        <dbReference type="PROSITE-ProRule" id="PRU00134"/>
    </source>
</evidence>
<comment type="caution">
    <text evidence="9">The sequence shown here is derived from an EMBL/GenBank/DDBJ whole genome shotgun (WGS) entry which is preliminary data.</text>
</comment>
<dbReference type="AlphaFoldDB" id="A0A167CKB3"/>
<evidence type="ECO:0000313" key="10">
    <source>
        <dbReference type="Proteomes" id="UP000076584"/>
    </source>
</evidence>
<feature type="non-terminal residue" evidence="9">
    <location>
        <position position="1"/>
    </location>
</feature>
<dbReference type="InterPro" id="IPR002885">
    <property type="entry name" value="PPR_rpt"/>
</dbReference>
<gene>
    <name evidence="9" type="ORF">CI238_07313</name>
</gene>
<feature type="compositionally biased region" description="Polar residues" evidence="7">
    <location>
        <begin position="13"/>
        <end position="25"/>
    </location>
</feature>
<dbReference type="PROSITE" id="PS51375">
    <property type="entry name" value="PPR"/>
    <property type="match status" value="1"/>
</dbReference>
<dbReference type="Pfam" id="PF01753">
    <property type="entry name" value="zf-MYND"/>
    <property type="match status" value="1"/>
</dbReference>
<feature type="domain" description="MYND-type" evidence="8">
    <location>
        <begin position="707"/>
        <end position="744"/>
    </location>
</feature>
<dbReference type="SUPFAM" id="SSF144232">
    <property type="entry name" value="HIT/MYND zinc finger-like"/>
    <property type="match status" value="1"/>
</dbReference>
<dbReference type="Gene3D" id="1.25.40.10">
    <property type="entry name" value="Tetratricopeptide repeat domain"/>
    <property type="match status" value="1"/>
</dbReference>
<keyword evidence="10" id="KW-1185">Reference proteome</keyword>
<feature type="repeat" description="PPR" evidence="5">
    <location>
        <begin position="337"/>
        <end position="371"/>
    </location>
</feature>
<dbReference type="PROSITE" id="PS01360">
    <property type="entry name" value="ZF_MYND_1"/>
    <property type="match status" value="1"/>
</dbReference>
<proteinExistence type="predicted"/>
<keyword evidence="1" id="KW-0479">Metal-binding</keyword>
<name>A0A167CKB3_COLIC</name>
<keyword evidence="6" id="KW-0175">Coiled coil</keyword>
<evidence type="ECO:0000256" key="1">
    <source>
        <dbReference type="ARBA" id="ARBA00022723"/>
    </source>
</evidence>
<feature type="region of interest" description="Disordered" evidence="7">
    <location>
        <begin position="616"/>
        <end position="647"/>
    </location>
</feature>
<feature type="region of interest" description="Disordered" evidence="7">
    <location>
        <begin position="1"/>
        <end position="25"/>
    </location>
</feature>
<evidence type="ECO:0000313" key="9">
    <source>
        <dbReference type="EMBL" id="KZL82703.1"/>
    </source>
</evidence>
<reference evidence="9 10" key="1">
    <citation type="submission" date="2015-06" db="EMBL/GenBank/DDBJ databases">
        <title>Survival trade-offs in plant roots during colonization by closely related pathogenic and mutualistic fungi.</title>
        <authorList>
            <person name="Hacquard S."/>
            <person name="Kracher B."/>
            <person name="Hiruma K."/>
            <person name="Weinman A."/>
            <person name="Muench P."/>
            <person name="Garrido Oter R."/>
            <person name="Ver Loren van Themaat E."/>
            <person name="Dallerey J.-F."/>
            <person name="Damm U."/>
            <person name="Henrissat B."/>
            <person name="Lespinet O."/>
            <person name="Thon M."/>
            <person name="Kemen E."/>
            <person name="McHardy A.C."/>
            <person name="Schulze-Lefert P."/>
            <person name="O'Connell R.J."/>
        </authorList>
    </citation>
    <scope>NUCLEOTIDE SEQUENCE [LARGE SCALE GENOMIC DNA]</scope>
    <source>
        <strain evidence="9 10">MAFF 238704</strain>
    </source>
</reference>
<keyword evidence="3" id="KW-0862">Zinc</keyword>
<evidence type="ECO:0000256" key="3">
    <source>
        <dbReference type="ARBA" id="ARBA00022833"/>
    </source>
</evidence>
<dbReference type="STRING" id="1573173.A0A167CKB3"/>
<dbReference type="PROSITE" id="PS50865">
    <property type="entry name" value="ZF_MYND_2"/>
    <property type="match status" value="1"/>
</dbReference>
<evidence type="ECO:0000256" key="5">
    <source>
        <dbReference type="PROSITE-ProRule" id="PRU00708"/>
    </source>
</evidence>
<feature type="coiled-coil region" evidence="6">
    <location>
        <begin position="92"/>
        <end position="119"/>
    </location>
</feature>
<accession>A0A167CKB3</accession>
<dbReference type="InterPro" id="IPR011990">
    <property type="entry name" value="TPR-like_helical_dom_sf"/>
</dbReference>
<organism evidence="9 10">
    <name type="scientific">Colletotrichum incanum</name>
    <name type="common">Soybean anthracnose fungus</name>
    <dbReference type="NCBI Taxonomy" id="1573173"/>
    <lineage>
        <taxon>Eukaryota</taxon>
        <taxon>Fungi</taxon>
        <taxon>Dikarya</taxon>
        <taxon>Ascomycota</taxon>
        <taxon>Pezizomycotina</taxon>
        <taxon>Sordariomycetes</taxon>
        <taxon>Hypocreomycetidae</taxon>
        <taxon>Glomerellales</taxon>
        <taxon>Glomerellaceae</taxon>
        <taxon>Colletotrichum</taxon>
        <taxon>Colletotrichum spaethianum species complex</taxon>
    </lineage>
</organism>
<evidence type="ECO:0000256" key="6">
    <source>
        <dbReference type="SAM" id="Coils"/>
    </source>
</evidence>
<dbReference type="Proteomes" id="UP000076584">
    <property type="component" value="Unassembled WGS sequence"/>
</dbReference>
<dbReference type="InterPro" id="IPR002893">
    <property type="entry name" value="Znf_MYND"/>
</dbReference>
<protein>
    <submittedName>
        <fullName evidence="9">Pentatricopeptide repeat domain-containing protein</fullName>
    </submittedName>
</protein>
<evidence type="ECO:0000259" key="8">
    <source>
        <dbReference type="PROSITE" id="PS50865"/>
    </source>
</evidence>